<dbReference type="PANTHER" id="PTHR21064">
    <property type="entry name" value="AMINOGLYCOSIDE PHOSPHOTRANSFERASE DOMAIN-CONTAINING PROTEIN-RELATED"/>
    <property type="match status" value="1"/>
</dbReference>
<proteinExistence type="inferred from homology"/>
<keyword evidence="3" id="KW-0418">Kinase</keyword>
<evidence type="ECO:0000313" key="3">
    <source>
        <dbReference type="EMBL" id="EXL04942.1"/>
    </source>
</evidence>
<keyword evidence="3" id="KW-0808">Transferase</keyword>
<dbReference type="PATRIC" id="fig|69279.3.peg.3024"/>
<dbReference type="InterPro" id="IPR002575">
    <property type="entry name" value="Aminoglycoside_PTrfase"/>
</dbReference>
<evidence type="ECO:0000259" key="2">
    <source>
        <dbReference type="Pfam" id="PF01636"/>
    </source>
</evidence>
<dbReference type="Gene3D" id="3.90.1200.10">
    <property type="match status" value="1"/>
</dbReference>
<dbReference type="Pfam" id="PF01636">
    <property type="entry name" value="APH"/>
    <property type="match status" value="1"/>
</dbReference>
<evidence type="ECO:0000256" key="1">
    <source>
        <dbReference type="ARBA" id="ARBA00038240"/>
    </source>
</evidence>
<evidence type="ECO:0000313" key="4">
    <source>
        <dbReference type="Proteomes" id="UP000019849"/>
    </source>
</evidence>
<dbReference type="eggNOG" id="COG2334">
    <property type="taxonomic scope" value="Bacteria"/>
</dbReference>
<dbReference type="STRING" id="69279.BG36_09655"/>
<reference evidence="3 4" key="1">
    <citation type="submission" date="2014-02" db="EMBL/GenBank/DDBJ databases">
        <title>Aquamicrobium defluvii Genome sequencing.</title>
        <authorList>
            <person name="Wang X."/>
        </authorList>
    </citation>
    <scope>NUCLEOTIDE SEQUENCE [LARGE SCALE GENOMIC DNA]</scope>
    <source>
        <strain evidence="3 4">W13Z1</strain>
    </source>
</reference>
<feature type="domain" description="Aminoglycoside phosphotransferase" evidence="2">
    <location>
        <begin position="48"/>
        <end position="268"/>
    </location>
</feature>
<name>A0A011TLN1_9HYPH</name>
<sequence>MQESECLDVLNGGLAVGHMPLSDEEAASIISHFYGIRGEMSRLSTEKDDTFKVEAADARTFIFKVGHPAEPISEIDFQVRLLQHISQVAPELPVPRAFPSIGGDLLVTFTDQWQQERVARLMSYMHGNLWDGATSNASQRFKIGEILARLRHATADFIHPADSRSVAWDVKNLARLRPLLKNIDEPTQHNRLEAALDRLVPLLRRVPELRMQVLHNDFNNSNLLVDPTNPEFVIGVIDFGDAVRTAIAIDVSTAMLSLLPRDAVIEPMSDLFSNGRDFLRGYLSQADLTREELQLIPHLTMARAVARALLSTWMAKKFPENAPYLQRNAASVWAQLDWFLARSVSKVSGVLEAS</sequence>
<dbReference type="HOGENOM" id="CLU_042971_0_1_5"/>
<comment type="caution">
    <text evidence="3">The sequence shown here is derived from an EMBL/GenBank/DDBJ whole genome shotgun (WGS) entry which is preliminary data.</text>
</comment>
<protein>
    <submittedName>
        <fullName evidence="3">Serine kinase</fullName>
    </submittedName>
</protein>
<dbReference type="InterPro" id="IPR050249">
    <property type="entry name" value="Pseudomonas-type_ThrB"/>
</dbReference>
<dbReference type="EMBL" id="JENY01000020">
    <property type="protein sequence ID" value="EXL04942.1"/>
    <property type="molecule type" value="Genomic_DNA"/>
</dbReference>
<dbReference type="GO" id="GO:0019202">
    <property type="term" value="F:amino acid kinase activity"/>
    <property type="evidence" value="ECO:0007669"/>
    <property type="project" value="TreeGrafter"/>
</dbReference>
<dbReference type="InterPro" id="IPR011009">
    <property type="entry name" value="Kinase-like_dom_sf"/>
</dbReference>
<dbReference type="Proteomes" id="UP000019849">
    <property type="component" value="Unassembled WGS sequence"/>
</dbReference>
<accession>A0A011TLN1</accession>
<comment type="similarity">
    <text evidence="1">Belongs to the pseudomonas-type ThrB family.</text>
</comment>
<dbReference type="PANTHER" id="PTHR21064:SF6">
    <property type="entry name" value="AMINOGLYCOSIDE PHOSPHOTRANSFERASE DOMAIN-CONTAINING PROTEIN"/>
    <property type="match status" value="1"/>
</dbReference>
<dbReference type="AlphaFoldDB" id="A0A011TLN1"/>
<gene>
    <name evidence="3" type="ORF">BG36_09655</name>
</gene>
<dbReference type="SUPFAM" id="SSF56112">
    <property type="entry name" value="Protein kinase-like (PK-like)"/>
    <property type="match status" value="1"/>
</dbReference>
<organism evidence="3 4">
    <name type="scientific">Aquamicrobium defluvii</name>
    <dbReference type="NCBI Taxonomy" id="69279"/>
    <lineage>
        <taxon>Bacteria</taxon>
        <taxon>Pseudomonadati</taxon>
        <taxon>Pseudomonadota</taxon>
        <taxon>Alphaproteobacteria</taxon>
        <taxon>Hyphomicrobiales</taxon>
        <taxon>Phyllobacteriaceae</taxon>
        <taxon>Aquamicrobium</taxon>
    </lineage>
</organism>